<gene>
    <name evidence="7" type="ORF">BURMUCGD2_1334</name>
</gene>
<accession>B9BQ37</accession>
<dbReference type="PANTHER" id="PTHR43133">
    <property type="entry name" value="RNA POLYMERASE ECF-TYPE SIGMA FACTO"/>
    <property type="match status" value="1"/>
</dbReference>
<evidence type="ECO:0000259" key="6">
    <source>
        <dbReference type="Pfam" id="PF08281"/>
    </source>
</evidence>
<dbReference type="InterPro" id="IPR013249">
    <property type="entry name" value="RNA_pol_sigma70_r4_t2"/>
</dbReference>
<dbReference type="InterPro" id="IPR036388">
    <property type="entry name" value="WH-like_DNA-bd_sf"/>
</dbReference>
<keyword evidence="2" id="KW-0805">Transcription regulation</keyword>
<evidence type="ECO:0000256" key="3">
    <source>
        <dbReference type="ARBA" id="ARBA00023082"/>
    </source>
</evidence>
<comment type="similarity">
    <text evidence="1">Belongs to the sigma-70 factor family. ECF subfamily.</text>
</comment>
<dbReference type="Proteomes" id="UP000004535">
    <property type="component" value="Unassembled WGS sequence"/>
</dbReference>
<dbReference type="Gene3D" id="1.10.10.10">
    <property type="entry name" value="Winged helix-like DNA-binding domain superfamily/Winged helix DNA-binding domain"/>
    <property type="match status" value="1"/>
</dbReference>
<organism evidence="7 8">
    <name type="scientific">Burkholderia multivorans CGD2</name>
    <dbReference type="NCBI Taxonomy" id="513052"/>
    <lineage>
        <taxon>Bacteria</taxon>
        <taxon>Pseudomonadati</taxon>
        <taxon>Pseudomonadota</taxon>
        <taxon>Betaproteobacteria</taxon>
        <taxon>Burkholderiales</taxon>
        <taxon>Burkholderiaceae</taxon>
        <taxon>Burkholderia</taxon>
        <taxon>Burkholderia cepacia complex</taxon>
    </lineage>
</organism>
<protein>
    <submittedName>
        <fullName evidence="7">RNA polymerase sigma factor, sigma-70 family</fullName>
    </submittedName>
</protein>
<dbReference type="InterPro" id="IPR039425">
    <property type="entry name" value="RNA_pol_sigma-70-like"/>
</dbReference>
<keyword evidence="3" id="KW-0731">Sigma factor</keyword>
<comment type="caution">
    <text evidence="7">The sequence shown here is derived from an EMBL/GenBank/DDBJ whole genome shotgun (WGS) entry which is preliminary data.</text>
</comment>
<dbReference type="InterPro" id="IPR014284">
    <property type="entry name" value="RNA_pol_sigma-70_dom"/>
</dbReference>
<dbReference type="InterPro" id="IPR013325">
    <property type="entry name" value="RNA_pol_sigma_r2"/>
</dbReference>
<reference evidence="7 8" key="1">
    <citation type="journal article" date="2012" name="J. Bacteriol.">
        <title>Draft Genome Sequence Determination for Cystic Fibrosis and Chronic Granulomatous Disease Burkholderia multivorans Isolates.</title>
        <authorList>
            <person name="Varga J.J."/>
            <person name="Losada L."/>
            <person name="Zelazny A.M."/>
            <person name="Brinkac L."/>
            <person name="Harkins D."/>
            <person name="Radune D."/>
            <person name="Hostetler J."/>
            <person name="Sampaio E.P."/>
            <person name="Ronning C.M."/>
            <person name="Nierman W.C."/>
            <person name="Greenberg D.E."/>
            <person name="Holland S.M."/>
            <person name="Goldberg J.B."/>
        </authorList>
    </citation>
    <scope>NUCLEOTIDE SEQUENCE [LARGE SCALE GENOMIC DNA]</scope>
    <source>
        <strain evidence="7 8">CGD2</strain>
    </source>
</reference>
<evidence type="ECO:0000313" key="8">
    <source>
        <dbReference type="Proteomes" id="UP000004535"/>
    </source>
</evidence>
<keyword evidence="4" id="KW-0804">Transcription</keyword>
<feature type="domain" description="RNA polymerase sigma factor 70 region 4 type 2" evidence="6">
    <location>
        <begin position="200"/>
        <end position="247"/>
    </location>
</feature>
<dbReference type="SUPFAM" id="SSF88946">
    <property type="entry name" value="Sigma2 domain of RNA polymerase sigma factors"/>
    <property type="match status" value="1"/>
</dbReference>
<dbReference type="EMBL" id="ACFC01000005">
    <property type="protein sequence ID" value="EEE06732.1"/>
    <property type="molecule type" value="Genomic_DNA"/>
</dbReference>
<evidence type="ECO:0000256" key="5">
    <source>
        <dbReference type="SAM" id="MobiDB-lite"/>
    </source>
</evidence>
<dbReference type="NCBIfam" id="NF006550">
    <property type="entry name" value="PRK09047.1"/>
    <property type="match status" value="1"/>
</dbReference>
<dbReference type="GO" id="GO:0003677">
    <property type="term" value="F:DNA binding"/>
    <property type="evidence" value="ECO:0007669"/>
    <property type="project" value="InterPro"/>
</dbReference>
<feature type="compositionally biased region" description="Basic residues" evidence="5">
    <location>
        <begin position="14"/>
        <end position="35"/>
    </location>
</feature>
<dbReference type="CDD" id="cd06171">
    <property type="entry name" value="Sigma70_r4"/>
    <property type="match status" value="1"/>
</dbReference>
<dbReference type="PANTHER" id="PTHR43133:SF64">
    <property type="entry name" value="ECF SIGMA FACTOR"/>
    <property type="match status" value="1"/>
</dbReference>
<name>B9BQ37_9BURK</name>
<dbReference type="SUPFAM" id="SSF88659">
    <property type="entry name" value="Sigma3 and sigma4 domains of RNA polymerase sigma factors"/>
    <property type="match status" value="1"/>
</dbReference>
<dbReference type="GO" id="GO:0006352">
    <property type="term" value="P:DNA-templated transcription initiation"/>
    <property type="evidence" value="ECO:0007669"/>
    <property type="project" value="InterPro"/>
</dbReference>
<proteinExistence type="inferred from homology"/>
<dbReference type="Pfam" id="PF08281">
    <property type="entry name" value="Sigma70_r4_2"/>
    <property type="match status" value="1"/>
</dbReference>
<sequence>MLRIADDSGSPMRRQAKYPAAHHARPHTHDRRGSRTTRTPRVGAKRRENLLASAGFTKFFDLSHHAAVRSAYLHGMASDKELADFLAGVERRAFKQAAYAVRDDDASLDIVQDAMIKLAEKYGDRPAAELPLLFQRILQNAIHDWFRRQKVRNTWVTLFSSLNTTDDDDFDPLETLETADDNPGVESSEHRLEREQVLALIDEEIQKLPARQREAFLMRYWEDMDVAETAAAMGCSEGSVKTHCSRATHALALALKAKGITL</sequence>
<dbReference type="GO" id="GO:0016987">
    <property type="term" value="F:sigma factor activity"/>
    <property type="evidence" value="ECO:0007669"/>
    <property type="project" value="UniProtKB-KW"/>
</dbReference>
<evidence type="ECO:0000256" key="2">
    <source>
        <dbReference type="ARBA" id="ARBA00023015"/>
    </source>
</evidence>
<dbReference type="Gene3D" id="1.10.1740.10">
    <property type="match status" value="1"/>
</dbReference>
<dbReference type="AlphaFoldDB" id="B9BQ37"/>
<evidence type="ECO:0000313" key="7">
    <source>
        <dbReference type="EMBL" id="EEE06732.1"/>
    </source>
</evidence>
<evidence type="ECO:0000256" key="4">
    <source>
        <dbReference type="ARBA" id="ARBA00023163"/>
    </source>
</evidence>
<dbReference type="NCBIfam" id="TIGR02937">
    <property type="entry name" value="sigma70-ECF"/>
    <property type="match status" value="1"/>
</dbReference>
<evidence type="ECO:0000256" key="1">
    <source>
        <dbReference type="ARBA" id="ARBA00010641"/>
    </source>
</evidence>
<feature type="region of interest" description="Disordered" evidence="5">
    <location>
        <begin position="1"/>
        <end position="46"/>
    </location>
</feature>
<dbReference type="InterPro" id="IPR013324">
    <property type="entry name" value="RNA_pol_sigma_r3/r4-like"/>
</dbReference>